<dbReference type="Proteomes" id="UP000069940">
    <property type="component" value="Unassembled WGS sequence"/>
</dbReference>
<dbReference type="SUPFAM" id="SSF57850">
    <property type="entry name" value="RING/U-box"/>
    <property type="match status" value="1"/>
</dbReference>
<dbReference type="EnsemblMetazoa" id="AALFPA23_011954.R17048">
    <property type="protein sequence ID" value="AALFPA23_011954.P17048"/>
    <property type="gene ID" value="AALFPA23_011954"/>
</dbReference>
<dbReference type="InterPro" id="IPR038648">
    <property type="entry name" value="PHR_sf"/>
</dbReference>
<evidence type="ECO:0000256" key="5">
    <source>
        <dbReference type="ARBA" id="ARBA00012249"/>
    </source>
</evidence>
<feature type="region of interest" description="Disordered" evidence="15">
    <location>
        <begin position="2912"/>
        <end position="2943"/>
    </location>
</feature>
<comment type="similarity">
    <text evidence="4">Belongs to the RING-Cys relay (RCR) family.</text>
</comment>
<evidence type="ECO:0000256" key="11">
    <source>
        <dbReference type="ARBA" id="ARBA00022833"/>
    </source>
</evidence>
<evidence type="ECO:0000256" key="1">
    <source>
        <dbReference type="ARBA" id="ARBA00000333"/>
    </source>
</evidence>
<dbReference type="InterPro" id="IPR013083">
    <property type="entry name" value="Znf_RING/FYVE/PHD"/>
</dbReference>
<evidence type="ECO:0000259" key="16">
    <source>
        <dbReference type="PROSITE" id="PS50089"/>
    </source>
</evidence>
<keyword evidence="12" id="KW-0966">Cell projection</keyword>
<feature type="domain" description="DOC" evidence="17">
    <location>
        <begin position="3809"/>
        <end position="3988"/>
    </location>
</feature>
<dbReference type="SUPFAM" id="SSF50985">
    <property type="entry name" value="RCC1/BLIP-II"/>
    <property type="match status" value="1"/>
</dbReference>
<evidence type="ECO:0000256" key="15">
    <source>
        <dbReference type="SAM" id="MobiDB-lite"/>
    </source>
</evidence>
<dbReference type="SMART" id="SM00184">
    <property type="entry name" value="RING"/>
    <property type="match status" value="2"/>
</dbReference>
<dbReference type="InterPro" id="IPR004939">
    <property type="entry name" value="APC_su10/DOC_dom"/>
</dbReference>
<dbReference type="CDD" id="cd16463">
    <property type="entry name" value="RING-H2_PHR"/>
    <property type="match status" value="1"/>
</dbReference>
<dbReference type="CDD" id="cd19799">
    <property type="entry name" value="Bbox2_MYCBP2"/>
    <property type="match status" value="1"/>
</dbReference>
<feature type="repeat" description="RCC1" evidence="14">
    <location>
        <begin position="883"/>
        <end position="932"/>
    </location>
</feature>
<name>A0ABM1YT88_AEDAL</name>
<evidence type="ECO:0000256" key="2">
    <source>
        <dbReference type="ARBA" id="ARBA00004489"/>
    </source>
</evidence>
<dbReference type="PRINTS" id="PR00633">
    <property type="entry name" value="RCCNDNSATION"/>
</dbReference>
<feature type="domain" description="RING-type" evidence="16">
    <location>
        <begin position="4599"/>
        <end position="4650"/>
    </location>
</feature>
<dbReference type="InterPro" id="IPR001841">
    <property type="entry name" value="Znf_RING"/>
</dbReference>
<evidence type="ECO:0000256" key="6">
    <source>
        <dbReference type="ARBA" id="ARBA00022679"/>
    </source>
</evidence>
<dbReference type="Gene3D" id="2.60.120.820">
    <property type="entry name" value="PHR domain"/>
    <property type="match status" value="2"/>
</dbReference>
<feature type="compositionally biased region" description="Polar residues" evidence="15">
    <location>
        <begin position="2807"/>
        <end position="2821"/>
    </location>
</feature>
<proteinExistence type="inferred from homology"/>
<dbReference type="InterPro" id="IPR013783">
    <property type="entry name" value="Ig-like_fold"/>
</dbReference>
<dbReference type="SUPFAM" id="SSF49785">
    <property type="entry name" value="Galactose-binding domain-like"/>
    <property type="match status" value="1"/>
</dbReference>
<evidence type="ECO:0000313" key="19">
    <source>
        <dbReference type="Proteomes" id="UP000069940"/>
    </source>
</evidence>
<feature type="region of interest" description="Disordered" evidence="15">
    <location>
        <begin position="3599"/>
        <end position="3624"/>
    </location>
</feature>
<evidence type="ECO:0000256" key="4">
    <source>
        <dbReference type="ARBA" id="ARBA00005415"/>
    </source>
</evidence>
<keyword evidence="8" id="KW-0677">Repeat</keyword>
<evidence type="ECO:0000256" key="8">
    <source>
        <dbReference type="ARBA" id="ARBA00022737"/>
    </source>
</evidence>
<evidence type="ECO:0000259" key="17">
    <source>
        <dbReference type="PROSITE" id="PS51284"/>
    </source>
</evidence>
<dbReference type="Gene3D" id="2.60.40.10">
    <property type="entry name" value="Immunoglobulins"/>
    <property type="match status" value="1"/>
</dbReference>
<dbReference type="EC" id="2.3.2.33" evidence="5"/>
<keyword evidence="11" id="KW-0862">Zinc</keyword>
<dbReference type="Pfam" id="PF08005">
    <property type="entry name" value="PHR"/>
    <property type="match status" value="2"/>
</dbReference>
<dbReference type="RefSeq" id="XP_062701631.1">
    <property type="nucleotide sequence ID" value="XM_062845647.1"/>
</dbReference>
<keyword evidence="10" id="KW-0833">Ubl conjugation pathway</keyword>
<dbReference type="PROSITE" id="PS50012">
    <property type="entry name" value="RCC1_3"/>
    <property type="match status" value="1"/>
</dbReference>
<reference evidence="18" key="2">
    <citation type="submission" date="2025-05" db="UniProtKB">
        <authorList>
            <consortium name="EnsemblMetazoa"/>
        </authorList>
    </citation>
    <scope>IDENTIFICATION</scope>
    <source>
        <strain evidence="18">Foshan</strain>
    </source>
</reference>
<evidence type="ECO:0000256" key="7">
    <source>
        <dbReference type="ARBA" id="ARBA00022723"/>
    </source>
</evidence>
<dbReference type="InterPro" id="IPR008979">
    <property type="entry name" value="Galactose-bd-like_sf"/>
</dbReference>
<evidence type="ECO:0000256" key="10">
    <source>
        <dbReference type="ARBA" id="ARBA00022786"/>
    </source>
</evidence>
<dbReference type="InterPro" id="IPR009091">
    <property type="entry name" value="RCC1/BLIP-II"/>
</dbReference>
<dbReference type="PANTHER" id="PTHR45943:SF1">
    <property type="entry name" value="E3 UBIQUITIN-PROTEIN LIGASE MYCBP2"/>
    <property type="match status" value="1"/>
</dbReference>
<evidence type="ECO:0000313" key="18">
    <source>
        <dbReference type="EnsemblMetazoa" id="AALFPA23_011954.P17048"/>
    </source>
</evidence>
<feature type="region of interest" description="Disordered" evidence="15">
    <location>
        <begin position="3542"/>
        <end position="3569"/>
    </location>
</feature>
<evidence type="ECO:0000256" key="13">
    <source>
        <dbReference type="PROSITE-ProRule" id="PRU00175"/>
    </source>
</evidence>
<comment type="catalytic activity">
    <reaction evidence="1">
        <text>[E2 ubiquitin-conjugating enzyme]-S-ubiquitinyl-L-cysteine + [acceptor protein]-L-threonine = [E2 ubiquitin-conjugating enzyme]-L-cysteine + [acceptor protein]-3-O-ubiquitinyl-L-threonine.</text>
        <dbReference type="EC" id="2.3.2.33"/>
    </reaction>
</comment>
<keyword evidence="19" id="KW-1185">Reference proteome</keyword>
<dbReference type="SMART" id="SM01337">
    <property type="entry name" value="APC10"/>
    <property type="match status" value="1"/>
</dbReference>
<keyword evidence="9 13" id="KW-0863">Zinc-finger</keyword>
<dbReference type="Pfam" id="PF13540">
    <property type="entry name" value="RCC1_2"/>
    <property type="match status" value="3"/>
</dbReference>
<dbReference type="InterPro" id="IPR000408">
    <property type="entry name" value="Reg_chr_condens"/>
</dbReference>
<dbReference type="Gene3D" id="3.30.40.10">
    <property type="entry name" value="Zinc/RING finger domain, C3HC4 (zinc finger)"/>
    <property type="match status" value="1"/>
</dbReference>
<evidence type="ECO:0000256" key="12">
    <source>
        <dbReference type="ARBA" id="ARBA00023273"/>
    </source>
</evidence>
<comment type="pathway">
    <text evidence="3">Protein modification; protein ubiquitination.</text>
</comment>
<evidence type="ECO:0000256" key="3">
    <source>
        <dbReference type="ARBA" id="ARBA00004906"/>
    </source>
</evidence>
<accession>A0ABM1YT88</accession>
<protein>
    <recommendedName>
        <fullName evidence="5">RCR-type E3 ubiquitin transferase</fullName>
        <ecNumber evidence="5">2.3.2.33</ecNumber>
    </recommendedName>
</protein>
<comment type="subcellular location">
    <subcellularLocation>
        <location evidence="2">Cell projection</location>
        <location evidence="2">Axon</location>
    </subcellularLocation>
</comment>
<evidence type="ECO:0000256" key="9">
    <source>
        <dbReference type="ARBA" id="ARBA00022771"/>
    </source>
</evidence>
<dbReference type="GeneID" id="109431372"/>
<dbReference type="Gene3D" id="2.60.120.260">
    <property type="entry name" value="Galactose-binding domain-like"/>
    <property type="match status" value="1"/>
</dbReference>
<feature type="compositionally biased region" description="Basic and acidic residues" evidence="15">
    <location>
        <begin position="3599"/>
        <end position="3614"/>
    </location>
</feature>
<feature type="compositionally biased region" description="Polar residues" evidence="15">
    <location>
        <begin position="1508"/>
        <end position="1519"/>
    </location>
</feature>
<feature type="region of interest" description="Disordered" evidence="15">
    <location>
        <begin position="2807"/>
        <end position="2827"/>
    </location>
</feature>
<feature type="region of interest" description="Disordered" evidence="15">
    <location>
        <begin position="3170"/>
        <end position="3197"/>
    </location>
</feature>
<dbReference type="Gene3D" id="2.130.10.30">
    <property type="entry name" value="Regulator of chromosome condensation 1/beta-lactamase-inhibitor protein II"/>
    <property type="match status" value="2"/>
</dbReference>
<dbReference type="InterPro" id="IPR012983">
    <property type="entry name" value="PHR"/>
</dbReference>
<dbReference type="PROSITE" id="PS50089">
    <property type="entry name" value="ZF_RING_2"/>
    <property type="match status" value="1"/>
</dbReference>
<keyword evidence="6" id="KW-0808">Transferase</keyword>
<evidence type="ECO:0000256" key="14">
    <source>
        <dbReference type="PROSITE-ProRule" id="PRU00235"/>
    </source>
</evidence>
<feature type="region of interest" description="Disordered" evidence="15">
    <location>
        <begin position="2835"/>
        <end position="2854"/>
    </location>
</feature>
<dbReference type="PROSITE" id="PS51284">
    <property type="entry name" value="DOC"/>
    <property type="match status" value="1"/>
</dbReference>
<reference evidence="19" key="1">
    <citation type="journal article" date="2015" name="Proc. Natl. Acad. Sci. U.S.A.">
        <title>Genome sequence of the Asian Tiger mosquito, Aedes albopictus, reveals insights into its biology, genetics, and evolution.</title>
        <authorList>
            <person name="Chen X.G."/>
            <person name="Jiang X."/>
            <person name="Gu J."/>
            <person name="Xu M."/>
            <person name="Wu Y."/>
            <person name="Deng Y."/>
            <person name="Zhang C."/>
            <person name="Bonizzoni M."/>
            <person name="Dermauw W."/>
            <person name="Vontas J."/>
            <person name="Armbruster P."/>
            <person name="Huang X."/>
            <person name="Yang Y."/>
            <person name="Zhang H."/>
            <person name="He W."/>
            <person name="Peng H."/>
            <person name="Liu Y."/>
            <person name="Wu K."/>
            <person name="Chen J."/>
            <person name="Lirakis M."/>
            <person name="Topalis P."/>
            <person name="Van Leeuwen T."/>
            <person name="Hall A.B."/>
            <person name="Jiang X."/>
            <person name="Thorpe C."/>
            <person name="Mueller R.L."/>
            <person name="Sun C."/>
            <person name="Waterhouse R.M."/>
            <person name="Yan G."/>
            <person name="Tu Z.J."/>
            <person name="Fang X."/>
            <person name="James A.A."/>
        </authorList>
    </citation>
    <scope>NUCLEOTIDE SEQUENCE [LARGE SCALE GENOMIC DNA]</scope>
    <source>
        <strain evidence="19">Foshan</strain>
    </source>
</reference>
<feature type="region of interest" description="Disordered" evidence="15">
    <location>
        <begin position="1508"/>
        <end position="1528"/>
    </location>
</feature>
<sequence>MRFSLEISQTGIFLNGGLESFVQIILSLNFITNPSSATQHIFHLFKYASGNVRMIKLSEGESLSSWIEVAPNASKFAIYNAIRSIVLEAETKNARLNLPGGTAGKLVKSFCYHQNSGNDNEQNCLSCKEKVKDGGSFKDTDVPEFDFEDNFEPEELQTFNVPKIVGAGLESLFEIISETRTEHPRICTKALKSLYDIIQGQDPESFRNEPDKLFNSLYDILLELATMHSQSPANASLHQKDANWSSISCSTLLALCIAKGDTGKLLKAITSILMSPKILSGQLIQLPQSIIKLQRSVHSVALGKLNIPDYYAYGVSQNSLIDYFTIKDYMFVEKVFNPNCIASDGRYIYILIARSLVKIGSGFNGTVPGFIYGIAKDFGKDRNEWIGFCNNKLFYKKLTKRNMDNLLIVDTETLQITGSVQTQASVSMKDGNNCLLFTDGESICCICSSSGSDNLLVKQLYSKNSFAFDLSLKLAKNGFHTLGYSIIEEEILSENQLKKIQTSSNSFVPALPTDVHLNGISCGKEFGLVLGSNGKVYYYGKGASLGLKAVGKNPSLKPIEIVISKTTNFTQVAVGHDGIHALLLNEDGSVYFADSNCVGTARRGEDGEQSKNRRQLKAVKPKKVSKIDGYFVTHVSCNNGTSAFVTKDGKLIMFGKDTNYCDSAGIVTGLSEVSIVKVGLGKAHCVALDAKGQLYTFGLNNKGQCGRKFTKDRSDDTFDPKPKLPTFKPMCPIDEHTIVDGKCRICNVCRECTGYNTACVSTKKTFVNERVPGTACACGHGSAGCSKCGSCSTCVASQESGSLPFVLSAENNAEVQSNAEKVKEILQRRYENLRHGEEGNQFSDADTPRVIPVPPQRVELATKSPIVQISCGLHHTVVLTLSGEVFTFGSNQYGQLGTGDLQPISGAHLVKIPHMVSQVAAGSNHTVILTTKGIVYTFGNYQKGQLGRLPGETNLGGGVDLFGGSNSNSSGRADQAGERPSVADILLQRQKFLWNCSPGAVTGIGPSTGKKASWIGASGDQTFIKIDESLVNAAMLSKFSVVADKNTILLIPNNQYLLNSIAINRRNGNCKAHNVNQFDFRVLLDKIDEKENFAGGRKKAKQQHQHQPQQPYHNVEAIHENQELVLPDSDLCFDAKYGMDANKQPNVSLAFAMDPCFGILWGFDSVSKTMMFFNVIASEISPSFENSKDLIAILTPEIALPTQPDQEVTRYQASLNILATLDILTTNQKILKKCFVPSEIGLKLSVDGKENCDYNTVSRFENFGGGWGYSSYSVEAIRFMCDTDVIIAGFGMYGGRGEYTCKLKLFDQGYDSGPHEKDGVLISEVEEVPFECPSKCKFNITLPSPVTISAKRWYLVLAKIAGPSSDCGSSGQSSVTTSDNVVFHFKTSKKANNGTNVNSGQIPSILYRTVSQSSKAVFPTVTVDPVCKLSKVFANTLTKDCFESLVMLLNWSWSSFKVSTTDLLETRKTNQNVISLNRLVYICKASLRLLRKYINEIYPYKGFNNGEKTPTKTKTVTSRPDSKLEKSPKNKVYEGNALLSSVDSKSDLLKVNDINIMEINTPMSNKKIASESIQLAECIGDVRALLTQILCDELPYQSGNDICSMILDVLDECHTTFVSCFNAFYPTSFLKWNCICNLLAQIDKGVLHSRLLSGVLAGLCDPNINLRSTFSVLSPNVEYKSLISPSDNLGFPMLVSSENYQYPILVEQMLYRTQKEKTISGNSWTFKEVLSRLLDIISKPIRLKIENIYNNQGADIYNGDGMKRRLNNNLITNSCRLLSKVLAEIIYQNCTIDTETAIVPSNVLHSSGNRFAKVDVSKTWNTGNFGPDAIAFTVDRPGISVAGACVYSGSGSYEYQLELLYDSMESKSQLQHKWEVIESVVGAYEQSMVKNFMTEIKFDRAISIKENVRYALRLCSQGARTCSGDGGFAAIRGPCGVTFKFYPCDLSFNGTTPARGQIPCILYYSIPSINDSYAGKYSKESHARDIALQISTDVTSRCKDLLIHARNAIAFSSTSSDKSSNSSHNTHTVDSEHNITPIEEHLDIAWINNSDIANVNNVTSSNFDHNNSSTAKDITKRIENFSKGIIETLKFDKKSRNSIDFDIEIEIGAEEITPNDYIDDRNNKLDSISNGNTSGLGMHSKADNFSILNDAGSDAEEFNHQLNQERIIQLFSAEDSCLFTMLLPLTFAHIGPLVCSNLKSSVEVLNLIRAILPHVSALNQINNFKLYDLGKPDMGEAIRKSMSVDQNDLCTTSHYYCIVESDHPYKSSTVANYRVEFPQNVRWMTIEFDPQCGTAQPEDYVYVKVPQDPDRGGSDSVPFINDNYASTISSRKSKEVKLEGSVKMGGTTKASHAEIEWINVKKFNTSQNWSNNAIVLPGNKLEISLETASAYVREQKGNKYGFKCLVIGYDNKNQMKYPSTSLIHLEYELSYLGGLCSANLLKKDLVFSDDLTENMANIEDTLKKHTSLLSKGLMVADSVLTINNALESNLPITEQSYEKQFLKDFIYVAAGSPGARLAAWLQPESRLDPNKCEIKMSQEPLRCGWPSHFIIETRDQYGDEIFVPGIKIEVKATLGSNLISESNRKLHMKSRNDSLYLGGATLPPKISYECTFKEKEKSCLKAITAMKPYQPYSFEELRYCNTIQSKTTEMLTANDLGNNTYGVFWTPSVPGNYSLTITIDGVCVEEIYRVDVIDAGLPPLSQETTLKKVQPPTKLRKFIAKNSAGLRVRLHPTLQSDQIGIVKLNGIVSYIDEMENDDGLWVRLSTESIREHCTSSWFPTEAWCLQYNQHLGKTLLHPILESSSTKALMEQVDQSSPTTSDANEENENTIDYFDFMKTDRPGDEGPGSAAGPDEEPATVKMLQTADASEDSSSSAPNINIANLNQSNIGAAIAGVVGGGAKKMQALQKWLKGDSFEENESPRKRRNEGGDMRANGNRSFDRSRSVSPEIFSLRRCDSASSTKSDVSKNLTPKVVLKTDDITDDQKSTENLSTAPEAAFSSAIPFNNKSLKIESKELPKRALSPSIAETLRAVFSAFLWHEGLVHDAMACASFLKFHPSISKKESENMPVGNPHENLLTREQKVLQRHSVEISNAGSYLNIRPSTLETLAKIGNCCVHNRKLRNRNADIFSSKDGEYPQPSALPPALRCLVYVWDQLCCNFIHLVETNSNDKENDFSSLKSNKSGEEKSSNVPKGPGQKKVEDGCWCELCDVFLPIPVTYHMRIVHPGCGKYAKGKGYNSIGVYCEGWAGNCGDGGQGVSSWYLMCEKCRQKYVNSAKVSNNVNYNGANPGGNKTEGGSNILIGFGAESTIPSELFTIMKENSFFLLELNSYNGGLINKSSNNAPDGAVLQEQTGNRYKAMDLNDSYDSSYYFEDKNINWTGGVKRGSFKNLYESTSELLWPPPEMLSCLETLGAKNNSDLSYDLLGVNMTDMHAFDFKVIEDVSMEVTESYIKNLQTSPAIPSTSKFHRSFSMGQGWNTPQNKLISEYNQHGKLENGTKNEATPSVVLRRKKQCTCTSGDSNLLNYPSLNLQKLVPEHLLSNSFSKESTPNSRSKNKVNSKINDKNNIQTNPRAALMANGKRPEDINFSEFLELYHNTSKETNEKAKNTDDKSDGSGSNGSNSAYKLDMQAGALSLLNRPSMTFMLEKHDLKKLRYSMTRNLRKTVCNIYSLQALNWLLRSVTQPIGLHDIMWWFISSLSYSTHDSEDEPKFDEGVLGLEHPGSNQFNGPLSQTLSQSLHCLLQTIADLTLLLPSGSSLQKTAVQCFGLKFKQSDHQFLHRSHVFGNISKILSKSEEQNDDNLAPSVAMLNSYSNAADGCQDESIRISLLNDITEIFDLIVSSRPALANSLIDNSTETFWESDEEDRNKPKIIELTMNRTNYQCKAICIHIDNSRDIGSKVSSILLYGGSSFGETSLLKTIDVDPLACCWITAPVPDEECTHYRLEFRGPEATLRVRQLKLLGYSVEDKAAQQKLNLKSTSANYIQQKNCEAETLRVFRLLTGQVFGKLILESGKCFGYNTPTSSKINESTVISSSTESLDLREHMVGILFSRSKLSHLQKQIIVHIVHAIQKEALRSREEWEHNVMFSADNETDFEENLKMNDTYCFEMLSMVLALSGSAVGRSYLSHQHGLLKDLFSLLHTGSDRVQRQVTALIRRILPEISPETLCELLGVEKVPETDFNLLSQNNETFNMNKCGILDIFLAVIAKALQVQIKVKNNSNKNPPSMKLWRYMNICKIDDYEKSTLNKISLTNSQISNTDPDRPMATTVTTKAGSPVAEQYDFEVSSSDFLDDKTNDENSVDFDVAMKSKPGIRIEGAVKPRWFLNGTISSKQAENIMILIRDMAHGKLSDKWSMITKAAIAECILNITRLSDVYRVPETCMTTPTLWLALASLCVLDRDHVEKLSSSQWSKQSESRPLCSNHDDDVTYAMIICSLCGSLCSDCDRFLHLNRKTRNHYRTVCKEEEEAIRVELHESCGRAKLFWLLALVDSKTLKGMLEFRNGNNTLVCDPPNAIGVCRFCGVTGNTGLLAVGNVCVDQQCQEYAASACTKVHHCGHLCGGIINEEKCLPCLQQKCLTSESKANGKEPKLTQDADDMCMICFTEALSSAPSIQLDCGHVFHFHCCKAVLTRRWNGPRISFGFSQCPICKMDIQHSALGDILESIVSLKADVKRKALMRLEYEGVAKNLDSKDLAAYAMERYAYYVCSQCEKAYYGGEARCDAELGENYNPQELVCGGCSDVVKAKMCPKHGTDFLEYKCRYCCSVAVFFCFGTTHFCDTCHDDFQRLTNIPKNKLPKCPAGPKAKQLIGEECPLHVIHPPTGEEFALGCGICRNAHTF</sequence>
<dbReference type="InterPro" id="IPR014756">
    <property type="entry name" value="Ig_E-set"/>
</dbReference>
<dbReference type="PROSITE" id="PS00626">
    <property type="entry name" value="RCC1_2"/>
    <property type="match status" value="1"/>
</dbReference>
<dbReference type="PANTHER" id="PTHR45943">
    <property type="entry name" value="E3 UBIQUITIN-PROTEIN LIGASE MYCBP2"/>
    <property type="match status" value="1"/>
</dbReference>
<organism evidence="18 19">
    <name type="scientific">Aedes albopictus</name>
    <name type="common">Asian tiger mosquito</name>
    <name type="synonym">Stegomyia albopicta</name>
    <dbReference type="NCBI Taxonomy" id="7160"/>
    <lineage>
        <taxon>Eukaryota</taxon>
        <taxon>Metazoa</taxon>
        <taxon>Ecdysozoa</taxon>
        <taxon>Arthropoda</taxon>
        <taxon>Hexapoda</taxon>
        <taxon>Insecta</taxon>
        <taxon>Pterygota</taxon>
        <taxon>Neoptera</taxon>
        <taxon>Endopterygota</taxon>
        <taxon>Diptera</taxon>
        <taxon>Nematocera</taxon>
        <taxon>Culicoidea</taxon>
        <taxon>Culicidae</taxon>
        <taxon>Culicinae</taxon>
        <taxon>Aedini</taxon>
        <taxon>Aedes</taxon>
        <taxon>Stegomyia</taxon>
    </lineage>
</organism>
<keyword evidence="7" id="KW-0479">Metal-binding</keyword>
<dbReference type="SUPFAM" id="SSF81296">
    <property type="entry name" value="E set domains"/>
    <property type="match status" value="1"/>
</dbReference>